<organism evidence="1 2">
    <name type="scientific">Brassica rapa subsp. trilocularis</name>
    <dbReference type="NCBI Taxonomy" id="1813537"/>
    <lineage>
        <taxon>Eukaryota</taxon>
        <taxon>Viridiplantae</taxon>
        <taxon>Streptophyta</taxon>
        <taxon>Embryophyta</taxon>
        <taxon>Tracheophyta</taxon>
        <taxon>Spermatophyta</taxon>
        <taxon>Magnoliopsida</taxon>
        <taxon>eudicotyledons</taxon>
        <taxon>Gunneridae</taxon>
        <taxon>Pentapetalae</taxon>
        <taxon>rosids</taxon>
        <taxon>malvids</taxon>
        <taxon>Brassicales</taxon>
        <taxon>Brassicaceae</taxon>
        <taxon>Brassiceae</taxon>
        <taxon>Brassica</taxon>
    </lineage>
</organism>
<evidence type="ECO:0000313" key="2">
    <source>
        <dbReference type="Proteomes" id="UP000823674"/>
    </source>
</evidence>
<name>A0ABQ7KK12_BRACM</name>
<proteinExistence type="predicted"/>
<evidence type="ECO:0000313" key="1">
    <source>
        <dbReference type="EMBL" id="KAG5373886.1"/>
    </source>
</evidence>
<protein>
    <submittedName>
        <fullName evidence="1">Uncharacterized protein</fullName>
    </submittedName>
</protein>
<reference evidence="1 2" key="1">
    <citation type="submission" date="2021-03" db="EMBL/GenBank/DDBJ databases">
        <authorList>
            <person name="King G.J."/>
            <person name="Bancroft I."/>
            <person name="Baten A."/>
            <person name="Bloomfield J."/>
            <person name="Borpatragohain P."/>
            <person name="He Z."/>
            <person name="Irish N."/>
            <person name="Irwin J."/>
            <person name="Liu K."/>
            <person name="Mauleon R.P."/>
            <person name="Moore J."/>
            <person name="Morris R."/>
            <person name="Ostergaard L."/>
            <person name="Wang B."/>
            <person name="Wells R."/>
        </authorList>
    </citation>
    <scope>NUCLEOTIDE SEQUENCE [LARGE SCALE GENOMIC DNA]</scope>
    <source>
        <strain evidence="1">R-o-18</strain>
        <tissue evidence="1">Leaf</tissue>
    </source>
</reference>
<keyword evidence="2" id="KW-1185">Reference proteome</keyword>
<sequence>MTGTQLLDELAQAVRSLVQLYQLNYFPYLNGNRQCEFRFPQCGARRRGGGYGLLLLMATKRLIETMSRYMKDKLAALTAPMFNKIESLAATFRHRKSTKRSSRFLFLNLKGNDKSYQTPLIAEKGNTTKRLPSSVATYRLSTHRLLGHYVATEHAHCSVSTYRPSTHTARSLRSDRAHTLLDRYVATELKPTLHSLRSDRPQRGPPLDSLVNPHRHAFRFVSIRVSVEILRRKQRPVRPQNGPPLVSLLNPHRNAFRFVPIGVSVEILRQKQVGLFLACFHSLRSDLSGRQSLRSDLRYIATCKASKRSSFSLSFESSLKRFLFRLNRTTCQAVSRYVATCKASERSSFGLSFESSSKRFSFRLNRSFPTCQTVSRYVSTCKASKSSSFVFSFESRSKCFSFRLNRSFHRDFTTKTNKTRLNLFACSYSPLPPALYSPSNLDRNVSCFYRSYH</sequence>
<gene>
    <name evidence="1" type="primary">A05p027190.1_BraROA</name>
    <name evidence="1" type="ORF">IGI04_042790</name>
</gene>
<dbReference type="Proteomes" id="UP000823674">
    <property type="component" value="Unassembled WGS sequence"/>
</dbReference>
<dbReference type="EMBL" id="JADBGQ010000077">
    <property type="protein sequence ID" value="KAG5373886.1"/>
    <property type="molecule type" value="Genomic_DNA"/>
</dbReference>
<accession>A0ABQ7KK12</accession>
<comment type="caution">
    <text evidence="1">The sequence shown here is derived from an EMBL/GenBank/DDBJ whole genome shotgun (WGS) entry which is preliminary data.</text>
</comment>